<gene>
    <name evidence="2" type="ORF">F2Y07_06085</name>
    <name evidence="1" type="ORF">F2Y13_02575</name>
</gene>
<comment type="caution">
    <text evidence="2">The sequence shown here is derived from an EMBL/GenBank/DDBJ whole genome shotgun (WGS) entry which is preliminary data.</text>
</comment>
<evidence type="ECO:0000313" key="2">
    <source>
        <dbReference type="EMBL" id="KAA2376224.1"/>
    </source>
</evidence>
<organism evidence="2 3">
    <name type="scientific">Alistipes shahii</name>
    <dbReference type="NCBI Taxonomy" id="328814"/>
    <lineage>
        <taxon>Bacteria</taxon>
        <taxon>Pseudomonadati</taxon>
        <taxon>Bacteroidota</taxon>
        <taxon>Bacteroidia</taxon>
        <taxon>Bacteroidales</taxon>
        <taxon>Rikenellaceae</taxon>
        <taxon>Alistipes</taxon>
    </lineage>
</organism>
<evidence type="ECO:0000313" key="4">
    <source>
        <dbReference type="Proteomes" id="UP000323567"/>
    </source>
</evidence>
<dbReference type="AlphaFoldDB" id="A0A5B3GRB4"/>
<sequence length="157" mass="17452">MNTLVTPLQVLKLAFGEGEYLPPEIIAEADIAGAEQRHIVPVVGRALYEKLLAGSYPDFRTEYLASPAALFTRAVLQPRLDVRTGQCGTTAPKSAYAQPAGDTARRHLRRALLAQARTLLHRAAEHLRAHRDEFPEYDPENDIFNRCTTDGGFVQIR</sequence>
<accession>A0A5B3GRB4</accession>
<evidence type="ECO:0000313" key="3">
    <source>
        <dbReference type="Proteomes" id="UP000322658"/>
    </source>
</evidence>
<protein>
    <submittedName>
        <fullName evidence="2">Uncharacterized protein</fullName>
    </submittedName>
</protein>
<dbReference type="InterPro" id="IPR046558">
    <property type="entry name" value="DUF6712"/>
</dbReference>
<reference evidence="3 4" key="1">
    <citation type="journal article" date="2019" name="Nat. Med.">
        <title>A library of human gut bacterial isolates paired with longitudinal multiomics data enables mechanistic microbiome research.</title>
        <authorList>
            <person name="Poyet M."/>
            <person name="Groussin M."/>
            <person name="Gibbons S.M."/>
            <person name="Avila-Pacheco J."/>
            <person name="Jiang X."/>
            <person name="Kearney S.M."/>
            <person name="Perrotta A.R."/>
            <person name="Berdy B."/>
            <person name="Zhao S."/>
            <person name="Lieberman T.D."/>
            <person name="Swanson P.K."/>
            <person name="Smith M."/>
            <person name="Roesemann S."/>
            <person name="Alexander J.E."/>
            <person name="Rich S.A."/>
            <person name="Livny J."/>
            <person name="Vlamakis H."/>
            <person name="Clish C."/>
            <person name="Bullock K."/>
            <person name="Deik A."/>
            <person name="Scott J."/>
            <person name="Pierce K.A."/>
            <person name="Xavier R.J."/>
            <person name="Alm E.J."/>
        </authorList>
    </citation>
    <scope>NUCLEOTIDE SEQUENCE [LARGE SCALE GENOMIC DNA]</scope>
    <source>
        <strain evidence="2 3">BIOML-A1</strain>
        <strain evidence="1 4">BIOML-A2</strain>
    </source>
</reference>
<dbReference type="RefSeq" id="WP_022061219.1">
    <property type="nucleotide sequence ID" value="NZ_CATXTW010000004.1"/>
</dbReference>
<dbReference type="Pfam" id="PF20459">
    <property type="entry name" value="DUF6712"/>
    <property type="match status" value="1"/>
</dbReference>
<dbReference type="Proteomes" id="UP000323567">
    <property type="component" value="Unassembled WGS sequence"/>
</dbReference>
<proteinExistence type="predicted"/>
<evidence type="ECO:0000313" key="1">
    <source>
        <dbReference type="EMBL" id="KAA2371691.1"/>
    </source>
</evidence>
<dbReference type="EMBL" id="VVXK01000002">
    <property type="protein sequence ID" value="KAA2371691.1"/>
    <property type="molecule type" value="Genomic_DNA"/>
</dbReference>
<dbReference type="Proteomes" id="UP000322658">
    <property type="component" value="Unassembled WGS sequence"/>
</dbReference>
<name>A0A5B3GRB4_9BACT</name>
<dbReference type="EMBL" id="VVXJ01000010">
    <property type="protein sequence ID" value="KAA2376224.1"/>
    <property type="molecule type" value="Genomic_DNA"/>
</dbReference>